<dbReference type="Gene3D" id="1.10.10.10">
    <property type="entry name" value="Winged helix-like DNA-binding domain superfamily/Winged helix DNA-binding domain"/>
    <property type="match status" value="1"/>
</dbReference>
<dbReference type="SMART" id="SM00843">
    <property type="entry name" value="Ftsk_gamma"/>
    <property type="match status" value="1"/>
</dbReference>
<accession>A0ABZ1ARA1</accession>
<evidence type="ECO:0000259" key="2">
    <source>
        <dbReference type="SMART" id="SM00843"/>
    </source>
</evidence>
<evidence type="ECO:0000313" key="4">
    <source>
        <dbReference type="EMBL" id="WRL48323.1"/>
    </source>
</evidence>
<dbReference type="InterPro" id="IPR036390">
    <property type="entry name" value="WH_DNA-bd_sf"/>
</dbReference>
<evidence type="ECO:0000313" key="5">
    <source>
        <dbReference type="Proteomes" id="UP001626593"/>
    </source>
</evidence>
<dbReference type="EMBL" id="CP141259">
    <property type="protein sequence ID" value="WRL48323.1"/>
    <property type="molecule type" value="Genomic_DNA"/>
</dbReference>
<feature type="domain" description="FtsK gamma" evidence="2">
    <location>
        <begin position="166"/>
        <end position="229"/>
    </location>
</feature>
<evidence type="ECO:0000313" key="3">
    <source>
        <dbReference type="EMBL" id="WRL48253.1"/>
    </source>
</evidence>
<comment type="subcellular location">
    <subcellularLocation>
        <location evidence="1">Cell membrane</location>
    </subcellularLocation>
</comment>
<proteinExistence type="predicted"/>
<dbReference type="InterPro" id="IPR018541">
    <property type="entry name" value="Ftsk_gamma"/>
</dbReference>
<gene>
    <name evidence="3" type="ORF">U5817_09470</name>
    <name evidence="4" type="ORF">U5817_09820</name>
</gene>
<organism evidence="4 5">
    <name type="scientific">Aromatoleum evansii</name>
    <name type="common">Azoarcus evansii</name>
    <dbReference type="NCBI Taxonomy" id="59406"/>
    <lineage>
        <taxon>Bacteria</taxon>
        <taxon>Pseudomonadati</taxon>
        <taxon>Pseudomonadota</taxon>
        <taxon>Betaproteobacteria</taxon>
        <taxon>Rhodocyclales</taxon>
        <taxon>Rhodocyclaceae</taxon>
        <taxon>Aromatoleum</taxon>
    </lineage>
</organism>
<keyword evidence="5" id="KW-1185">Reference proteome</keyword>
<dbReference type="RefSeq" id="WP_407280570.1">
    <property type="nucleotide sequence ID" value="NZ_CP141259.1"/>
</dbReference>
<reference evidence="4 5" key="1">
    <citation type="submission" date="2023-12" db="EMBL/GenBank/DDBJ databases">
        <title>A. evansii MAY27, complete genome.</title>
        <authorList>
            <person name="Wang Y."/>
        </authorList>
    </citation>
    <scope>NUCLEOTIDE SEQUENCE [LARGE SCALE GENOMIC DNA]</scope>
    <source>
        <strain evidence="4 5">MAY27</strain>
    </source>
</reference>
<sequence>MSAKFRFLGKVQITHLNTRKEGPDEEKELAVDIKCEAIVSHDICSFFEPMLSDLLFLPGGSVRNLMLQPVEFSNELENYRAVIAGSTHYGCKVKKFRLQPKDTYQIRLTFQVSFKPSGDEVARIAEYLQDEMDIELDPANDELDFGAEGAEGEGVLTNLNDRLCDLLGDDSAYEEAKRVVLEQRRPSISLIQRRLRIGYNRAARLLEQMEIDGIVSAMNADGTREVIAA</sequence>
<dbReference type="InterPro" id="IPR036388">
    <property type="entry name" value="WH-like_DNA-bd_sf"/>
</dbReference>
<dbReference type="Pfam" id="PF09397">
    <property type="entry name" value="FtsK_gamma"/>
    <property type="match status" value="1"/>
</dbReference>
<dbReference type="SUPFAM" id="SSF46785">
    <property type="entry name" value="Winged helix' DNA-binding domain"/>
    <property type="match status" value="1"/>
</dbReference>
<dbReference type="InterPro" id="IPR050206">
    <property type="entry name" value="FtsK/SpoIIIE/SftA"/>
</dbReference>
<dbReference type="EMBL" id="CP141259">
    <property type="protein sequence ID" value="WRL48253.1"/>
    <property type="molecule type" value="Genomic_DNA"/>
</dbReference>
<dbReference type="PANTHER" id="PTHR22683">
    <property type="entry name" value="SPORULATION PROTEIN RELATED"/>
    <property type="match status" value="1"/>
</dbReference>
<name>A0ABZ1ARA1_AROEV</name>
<dbReference type="PANTHER" id="PTHR22683:SF41">
    <property type="entry name" value="DNA TRANSLOCASE FTSK"/>
    <property type="match status" value="1"/>
</dbReference>
<dbReference type="Proteomes" id="UP001626593">
    <property type="component" value="Chromosome"/>
</dbReference>
<protein>
    <submittedName>
        <fullName evidence="4">DNA translocase FtsK</fullName>
    </submittedName>
</protein>
<evidence type="ECO:0000256" key="1">
    <source>
        <dbReference type="ARBA" id="ARBA00004236"/>
    </source>
</evidence>